<dbReference type="PRINTS" id="PR00455">
    <property type="entry name" value="HTHTETR"/>
</dbReference>
<accession>A0ABP7XKX5</accession>
<dbReference type="InterPro" id="IPR001647">
    <property type="entry name" value="HTH_TetR"/>
</dbReference>
<feature type="domain" description="HTH tetR-type" evidence="5">
    <location>
        <begin position="18"/>
        <end position="77"/>
    </location>
</feature>
<dbReference type="Proteomes" id="UP001501495">
    <property type="component" value="Unassembled WGS sequence"/>
</dbReference>
<evidence type="ECO:0000256" key="2">
    <source>
        <dbReference type="ARBA" id="ARBA00023125"/>
    </source>
</evidence>
<dbReference type="Pfam" id="PF21306">
    <property type="entry name" value="TetR_C_40"/>
    <property type="match status" value="1"/>
</dbReference>
<protein>
    <submittedName>
        <fullName evidence="6">TetR/AcrR family transcriptional regulator</fullName>
    </submittedName>
</protein>
<comment type="caution">
    <text evidence="6">The sequence shown here is derived from an EMBL/GenBank/DDBJ whole genome shotgun (WGS) entry which is preliminary data.</text>
</comment>
<dbReference type="PANTHER" id="PTHR30055:SF234">
    <property type="entry name" value="HTH-TYPE TRANSCRIPTIONAL REGULATOR BETI"/>
    <property type="match status" value="1"/>
</dbReference>
<organism evidence="6 7">
    <name type="scientific">Nocardioides fonticola</name>
    <dbReference type="NCBI Taxonomy" id="450363"/>
    <lineage>
        <taxon>Bacteria</taxon>
        <taxon>Bacillati</taxon>
        <taxon>Actinomycetota</taxon>
        <taxon>Actinomycetes</taxon>
        <taxon>Propionibacteriales</taxon>
        <taxon>Nocardioidaceae</taxon>
        <taxon>Nocardioides</taxon>
    </lineage>
</organism>
<reference evidence="7" key="1">
    <citation type="journal article" date="2019" name="Int. J. Syst. Evol. Microbiol.">
        <title>The Global Catalogue of Microorganisms (GCM) 10K type strain sequencing project: providing services to taxonomists for standard genome sequencing and annotation.</title>
        <authorList>
            <consortium name="The Broad Institute Genomics Platform"/>
            <consortium name="The Broad Institute Genome Sequencing Center for Infectious Disease"/>
            <person name="Wu L."/>
            <person name="Ma J."/>
        </authorList>
    </citation>
    <scope>NUCLEOTIDE SEQUENCE [LARGE SCALE GENOMIC DNA]</scope>
    <source>
        <strain evidence="7">JCM 16703</strain>
    </source>
</reference>
<gene>
    <name evidence="6" type="ORF">GCM10022215_25200</name>
</gene>
<evidence type="ECO:0000256" key="1">
    <source>
        <dbReference type="ARBA" id="ARBA00023015"/>
    </source>
</evidence>
<evidence type="ECO:0000256" key="4">
    <source>
        <dbReference type="PROSITE-ProRule" id="PRU00335"/>
    </source>
</evidence>
<dbReference type="Pfam" id="PF00440">
    <property type="entry name" value="TetR_N"/>
    <property type="match status" value="1"/>
</dbReference>
<feature type="DNA-binding region" description="H-T-H motif" evidence="4">
    <location>
        <begin position="40"/>
        <end position="59"/>
    </location>
</feature>
<dbReference type="InterPro" id="IPR009057">
    <property type="entry name" value="Homeodomain-like_sf"/>
</dbReference>
<dbReference type="PROSITE" id="PS50977">
    <property type="entry name" value="HTH_TETR_2"/>
    <property type="match status" value="1"/>
</dbReference>
<evidence type="ECO:0000259" key="5">
    <source>
        <dbReference type="PROSITE" id="PS50977"/>
    </source>
</evidence>
<proteinExistence type="predicted"/>
<keyword evidence="1" id="KW-0805">Transcription regulation</keyword>
<dbReference type="SUPFAM" id="SSF46689">
    <property type="entry name" value="Homeodomain-like"/>
    <property type="match status" value="1"/>
</dbReference>
<dbReference type="InterPro" id="IPR049513">
    <property type="entry name" value="TetR_C_40"/>
</dbReference>
<keyword evidence="2 4" id="KW-0238">DNA-binding</keyword>
<dbReference type="Gene3D" id="1.10.357.10">
    <property type="entry name" value="Tetracycline Repressor, domain 2"/>
    <property type="match status" value="1"/>
</dbReference>
<dbReference type="PANTHER" id="PTHR30055">
    <property type="entry name" value="HTH-TYPE TRANSCRIPTIONAL REGULATOR RUTR"/>
    <property type="match status" value="1"/>
</dbReference>
<evidence type="ECO:0000313" key="7">
    <source>
        <dbReference type="Proteomes" id="UP001501495"/>
    </source>
</evidence>
<evidence type="ECO:0000313" key="6">
    <source>
        <dbReference type="EMBL" id="GAA4120913.1"/>
    </source>
</evidence>
<keyword evidence="3" id="KW-0804">Transcription</keyword>
<keyword evidence="7" id="KW-1185">Reference proteome</keyword>
<dbReference type="InterPro" id="IPR050109">
    <property type="entry name" value="HTH-type_TetR-like_transc_reg"/>
</dbReference>
<evidence type="ECO:0000256" key="3">
    <source>
        <dbReference type="ARBA" id="ARBA00023163"/>
    </source>
</evidence>
<dbReference type="EMBL" id="BAAAZH010000017">
    <property type="protein sequence ID" value="GAA4120913.1"/>
    <property type="molecule type" value="Genomic_DNA"/>
</dbReference>
<name>A0ABP7XKX5_9ACTN</name>
<sequence>MSEARAASARERGERRRAQTRTALVRAAQQLLAEDRTAVPVLEITQLADVGMGSFYNHFSSKEELFTAAVDDALELQGALLDAATEGFEDPAEAFAHSFRVVGRVHRVQPRLSRVLLSRGPELIAADRGLAPRARRDIAAAIEAGRFTLADADIGLLVAGGTAMTLGQALHDDPTIDDAAYTDRVTRELLVMFGLAPAEADRICALPLPDVASGAHLDD</sequence>
<dbReference type="RefSeq" id="WP_344733761.1">
    <property type="nucleotide sequence ID" value="NZ_BAAAZH010000017.1"/>
</dbReference>